<protein>
    <submittedName>
        <fullName evidence="1">Uncharacterized protein</fullName>
    </submittedName>
</protein>
<dbReference type="EMBL" id="CM055762">
    <property type="protein sequence ID" value="KAJ7986151.1"/>
    <property type="molecule type" value="Genomic_DNA"/>
</dbReference>
<reference evidence="1" key="1">
    <citation type="submission" date="2021-05" db="EMBL/GenBank/DDBJ databases">
        <authorList>
            <person name="Pan Q."/>
            <person name="Jouanno E."/>
            <person name="Zahm M."/>
            <person name="Klopp C."/>
            <person name="Cabau C."/>
            <person name="Louis A."/>
            <person name="Berthelot C."/>
            <person name="Parey E."/>
            <person name="Roest Crollius H."/>
            <person name="Montfort J."/>
            <person name="Robinson-Rechavi M."/>
            <person name="Bouchez O."/>
            <person name="Lampietro C."/>
            <person name="Lopez Roques C."/>
            <person name="Donnadieu C."/>
            <person name="Postlethwait J."/>
            <person name="Bobe J."/>
            <person name="Dillon D."/>
            <person name="Chandos A."/>
            <person name="von Hippel F."/>
            <person name="Guiguen Y."/>
        </authorList>
    </citation>
    <scope>NUCLEOTIDE SEQUENCE</scope>
    <source>
        <strain evidence="1">YG-Jan2019</strain>
    </source>
</reference>
<organism evidence="1 2">
    <name type="scientific">Dallia pectoralis</name>
    <name type="common">Alaska blackfish</name>
    <dbReference type="NCBI Taxonomy" id="75939"/>
    <lineage>
        <taxon>Eukaryota</taxon>
        <taxon>Metazoa</taxon>
        <taxon>Chordata</taxon>
        <taxon>Craniata</taxon>
        <taxon>Vertebrata</taxon>
        <taxon>Euteleostomi</taxon>
        <taxon>Actinopterygii</taxon>
        <taxon>Neopterygii</taxon>
        <taxon>Teleostei</taxon>
        <taxon>Protacanthopterygii</taxon>
        <taxon>Esociformes</taxon>
        <taxon>Umbridae</taxon>
        <taxon>Dallia</taxon>
    </lineage>
</organism>
<proteinExistence type="predicted"/>
<evidence type="ECO:0000313" key="1">
    <source>
        <dbReference type="EMBL" id="KAJ7986151.1"/>
    </source>
</evidence>
<accession>A0ACC2F446</accession>
<gene>
    <name evidence="1" type="ORF">DPEC_G00347810</name>
</gene>
<keyword evidence="2" id="KW-1185">Reference proteome</keyword>
<evidence type="ECO:0000313" key="2">
    <source>
        <dbReference type="Proteomes" id="UP001157502"/>
    </source>
</evidence>
<comment type="caution">
    <text evidence="1">The sequence shown here is derived from an EMBL/GenBank/DDBJ whole genome shotgun (WGS) entry which is preliminary data.</text>
</comment>
<dbReference type="Proteomes" id="UP001157502">
    <property type="component" value="Chromosome 35"/>
</dbReference>
<name>A0ACC2F446_DALPE</name>
<sequence>MFRRSIPFSQIAFTTVLGVAGGVYIYRPMFESQRNNSVPKTLGHSEDIETSESQGQSGDSKDVPKSQGKFEGGNDVPQSAGNQ</sequence>